<dbReference type="Pfam" id="PF10800">
    <property type="entry name" value="DUF2528"/>
    <property type="match status" value="1"/>
</dbReference>
<keyword evidence="2" id="KW-1185">Reference proteome</keyword>
<name>A0ABY9PAF9_9GAMM</name>
<dbReference type="EMBL" id="CP133568">
    <property type="protein sequence ID" value="WMT03339.1"/>
    <property type="molecule type" value="Genomic_DNA"/>
</dbReference>
<gene>
    <name evidence="1" type="ORF">RDV84_00340</name>
</gene>
<proteinExistence type="predicted"/>
<reference evidence="1 2" key="1">
    <citation type="submission" date="2023-08" db="EMBL/GenBank/DDBJ databases">
        <title>The whole genome sequence of Lysobacter yananisis.</title>
        <authorList>
            <person name="Sun H."/>
        </authorList>
    </citation>
    <scope>NUCLEOTIDE SEQUENCE [LARGE SCALE GENOMIC DNA]</scope>
    <source>
        <strain evidence="1 2">SNNU513</strain>
    </source>
</reference>
<dbReference type="RefSeq" id="WP_309152116.1">
    <property type="nucleotide sequence ID" value="NZ_CP133568.1"/>
</dbReference>
<evidence type="ECO:0000313" key="1">
    <source>
        <dbReference type="EMBL" id="WMT03339.1"/>
    </source>
</evidence>
<protein>
    <submittedName>
        <fullName evidence="1">DUF2528 family protein</fullName>
    </submittedName>
</protein>
<dbReference type="InterPro" id="IPR024252">
    <property type="entry name" value="DUF2528"/>
</dbReference>
<organism evidence="1 2">
    <name type="scientific">Lysobacter yananisis</name>
    <dbReference type="NCBI Taxonomy" id="1003114"/>
    <lineage>
        <taxon>Bacteria</taxon>
        <taxon>Pseudomonadati</taxon>
        <taxon>Pseudomonadota</taxon>
        <taxon>Gammaproteobacteria</taxon>
        <taxon>Lysobacterales</taxon>
        <taxon>Lysobacteraceae</taxon>
        <taxon>Lysobacter</taxon>
    </lineage>
</organism>
<dbReference type="Proteomes" id="UP001229313">
    <property type="component" value="Chromosome"/>
</dbReference>
<sequence length="122" mass="13699">MAIKRYNIWHGDTGADVTIDVDTDVLTDELATEINNFRVDADERLERAHGDVVEAVVTMAAAEFLAHVLDVIRWPSIEQIQREFDGMEGWPPNGAHGIRLVRCEGRPDLDSSQLDVTEVELE</sequence>
<accession>A0ABY9PAF9</accession>
<evidence type="ECO:0000313" key="2">
    <source>
        <dbReference type="Proteomes" id="UP001229313"/>
    </source>
</evidence>